<dbReference type="EMBL" id="CAVMJV010000017">
    <property type="protein sequence ID" value="CAK5059040.1"/>
    <property type="molecule type" value="Genomic_DNA"/>
</dbReference>
<proteinExistence type="predicted"/>
<evidence type="ECO:0000313" key="1">
    <source>
        <dbReference type="EMBL" id="CAK5059040.1"/>
    </source>
</evidence>
<sequence length="313" mass="35963">MGTDNALGLMTYRYFSVFFNTLFLNRARTKLFGRVGGKVEVSSIKIPLMLVERNGHSILLYDSRIHRPNDQQTVLVFAHPYMLQQLAIHPSWTMSGSPNSAPKQFRQSFVIGAIVRNRVIFAARALLQGDTSSYYEEALDVIANSIEPTKPRKIILDYDNEMVCAAQNVFPEAICSGSYLRFAQALFRKWRELKLGTLYGNEKGQEGNVARMTFRRLLCLALIPAEHVIRAFYIIAELASIHELAEFIYFFKRTYIGLTDYEFKMKALAFGPNFEDNLMQVEQTEMGMLAMLNMFMHLNLIMKRISLRILQLL</sequence>
<dbReference type="Proteomes" id="UP001497535">
    <property type="component" value="Unassembled WGS sequence"/>
</dbReference>
<gene>
    <name evidence="1" type="ORF">MENTE1834_LOCUS15604</name>
</gene>
<evidence type="ECO:0000313" key="2">
    <source>
        <dbReference type="Proteomes" id="UP001497535"/>
    </source>
</evidence>
<comment type="caution">
    <text evidence="1">The sequence shown here is derived from an EMBL/GenBank/DDBJ whole genome shotgun (WGS) entry which is preliminary data.</text>
</comment>
<organism evidence="1 2">
    <name type="scientific">Meloidogyne enterolobii</name>
    <name type="common">Root-knot nematode worm</name>
    <name type="synonym">Meloidogyne mayaguensis</name>
    <dbReference type="NCBI Taxonomy" id="390850"/>
    <lineage>
        <taxon>Eukaryota</taxon>
        <taxon>Metazoa</taxon>
        <taxon>Ecdysozoa</taxon>
        <taxon>Nematoda</taxon>
        <taxon>Chromadorea</taxon>
        <taxon>Rhabditida</taxon>
        <taxon>Tylenchina</taxon>
        <taxon>Tylenchomorpha</taxon>
        <taxon>Tylenchoidea</taxon>
        <taxon>Meloidogynidae</taxon>
        <taxon>Meloidogyninae</taxon>
        <taxon>Meloidogyne</taxon>
    </lineage>
</organism>
<protein>
    <submittedName>
        <fullName evidence="1">Uncharacterized protein</fullName>
    </submittedName>
</protein>
<name>A0ACB0YR52_MELEN</name>
<keyword evidence="2" id="KW-1185">Reference proteome</keyword>
<reference evidence="1" key="1">
    <citation type="submission" date="2023-11" db="EMBL/GenBank/DDBJ databases">
        <authorList>
            <person name="Poullet M."/>
        </authorList>
    </citation>
    <scope>NUCLEOTIDE SEQUENCE</scope>
    <source>
        <strain evidence="1">E1834</strain>
    </source>
</reference>
<accession>A0ACB0YR52</accession>